<evidence type="ECO:0000313" key="3">
    <source>
        <dbReference type="EMBL" id="OKH90592.1"/>
    </source>
</evidence>
<dbReference type="Pfam" id="PF03780">
    <property type="entry name" value="Asp23"/>
    <property type="match status" value="1"/>
</dbReference>
<dbReference type="EMBL" id="LFBV01000011">
    <property type="protein sequence ID" value="OKH90592.1"/>
    <property type="molecule type" value="Genomic_DNA"/>
</dbReference>
<reference evidence="3 4" key="1">
    <citation type="submission" date="2015-06" db="EMBL/GenBank/DDBJ databases">
        <title>Cloning and characterization of the uncialamcin biosynthetic gene cluster.</title>
        <authorList>
            <person name="Yan X."/>
            <person name="Huang T."/>
            <person name="Ge H."/>
            <person name="Shen B."/>
        </authorList>
    </citation>
    <scope>NUCLEOTIDE SEQUENCE [LARGE SCALE GENOMIC DNA]</scope>
    <source>
        <strain evidence="3 4">DCA2648</strain>
    </source>
</reference>
<name>A0A1Q4UYB4_9ACTN</name>
<gene>
    <name evidence="3" type="ORF">AB852_33770</name>
</gene>
<evidence type="ECO:0000313" key="4">
    <source>
        <dbReference type="Proteomes" id="UP000186455"/>
    </source>
</evidence>
<feature type="region of interest" description="Disordered" evidence="2">
    <location>
        <begin position="1"/>
        <end position="48"/>
    </location>
</feature>
<organism evidence="3 4">
    <name type="scientific">Streptomyces uncialis</name>
    <dbReference type="NCBI Taxonomy" id="1048205"/>
    <lineage>
        <taxon>Bacteria</taxon>
        <taxon>Bacillati</taxon>
        <taxon>Actinomycetota</taxon>
        <taxon>Actinomycetes</taxon>
        <taxon>Kitasatosporales</taxon>
        <taxon>Streptomycetaceae</taxon>
        <taxon>Streptomyces</taxon>
    </lineage>
</organism>
<feature type="compositionally biased region" description="Acidic residues" evidence="2">
    <location>
        <begin position="158"/>
        <end position="167"/>
    </location>
</feature>
<dbReference type="RefSeq" id="WP_073794631.1">
    <property type="nucleotide sequence ID" value="NZ_CP109290.1"/>
</dbReference>
<evidence type="ECO:0000256" key="1">
    <source>
        <dbReference type="ARBA" id="ARBA00005721"/>
    </source>
</evidence>
<dbReference type="PANTHER" id="PTHR34297">
    <property type="entry name" value="HYPOTHETICAL CYTOSOLIC PROTEIN-RELATED"/>
    <property type="match status" value="1"/>
</dbReference>
<protein>
    <submittedName>
        <fullName evidence="3">Alkaline shock protein 23</fullName>
    </submittedName>
</protein>
<comment type="similarity">
    <text evidence="1">Belongs to the asp23 family.</text>
</comment>
<dbReference type="AlphaFoldDB" id="A0A1Q4UYB4"/>
<sequence length="177" mass="17864">MATQEVSGGKKGTATGTGPARGGSAEHTTTLGGGATGPGEPAATRGRTSIADAVVVKVAGTAAREVPGVRDMGGGLSRTFGAVRDRVPGGRPDVGRGVKVEVGERQAAVDLGLVAEYGVPIAGLAREVRENVVDAVERITGLEVVEVNITVHDVRLPDEEDDEDEDGRGDGSGSRVA</sequence>
<dbReference type="PANTHER" id="PTHR34297:SF3">
    <property type="entry name" value="ALKALINE SHOCK PROTEIN 23"/>
    <property type="match status" value="1"/>
</dbReference>
<evidence type="ECO:0000256" key="2">
    <source>
        <dbReference type="SAM" id="MobiDB-lite"/>
    </source>
</evidence>
<dbReference type="Proteomes" id="UP000186455">
    <property type="component" value="Unassembled WGS sequence"/>
</dbReference>
<feature type="region of interest" description="Disordered" evidence="2">
    <location>
        <begin position="153"/>
        <end position="177"/>
    </location>
</feature>
<keyword evidence="4" id="KW-1185">Reference proteome</keyword>
<dbReference type="STRING" id="1048205.AB852_33770"/>
<dbReference type="InterPro" id="IPR005531">
    <property type="entry name" value="Asp23"/>
</dbReference>
<feature type="compositionally biased region" description="Low complexity" evidence="2">
    <location>
        <begin position="12"/>
        <end position="30"/>
    </location>
</feature>
<proteinExistence type="inferred from homology"/>
<accession>A0A1Q4UYB4</accession>
<comment type="caution">
    <text evidence="3">The sequence shown here is derived from an EMBL/GenBank/DDBJ whole genome shotgun (WGS) entry which is preliminary data.</text>
</comment>